<dbReference type="AlphaFoldDB" id="A0A365GXT0"/>
<keyword evidence="3" id="KW-1185">Reference proteome</keyword>
<dbReference type="RefSeq" id="WP_111872143.1">
    <property type="nucleotide sequence ID" value="NZ_QLYX01000025.1"/>
</dbReference>
<protein>
    <submittedName>
        <fullName evidence="2">Uncharacterized protein</fullName>
    </submittedName>
</protein>
<evidence type="ECO:0000313" key="3">
    <source>
        <dbReference type="Proteomes" id="UP000251891"/>
    </source>
</evidence>
<sequence length="182" mass="19196">MAVDPHTAQDAIWAASDTLHIVAQATGNPHLRAAADTYDRAARAPYGRIPRPTSAGTGLRTAARLLAMTGVFGDQSTQMVTILVADLIALVDTIGRLHQDRHRHAQADAARTTCAHLHRVGGGPGNSTPWLSSLDQALSPVDLALAGFPVPWSATPADKSSRVPEPVRPQRKTGSSRRPGAP</sequence>
<dbReference type="EMBL" id="QLYX01000025">
    <property type="protein sequence ID" value="RAY10733.1"/>
    <property type="molecule type" value="Genomic_DNA"/>
</dbReference>
<dbReference type="Proteomes" id="UP000251891">
    <property type="component" value="Unassembled WGS sequence"/>
</dbReference>
<gene>
    <name evidence="2" type="ORF">DPM19_33580</name>
</gene>
<accession>A0A365GXT0</accession>
<evidence type="ECO:0000313" key="2">
    <source>
        <dbReference type="EMBL" id="RAY10733.1"/>
    </source>
</evidence>
<evidence type="ECO:0000256" key="1">
    <source>
        <dbReference type="SAM" id="MobiDB-lite"/>
    </source>
</evidence>
<comment type="caution">
    <text evidence="2">The sequence shown here is derived from an EMBL/GenBank/DDBJ whole genome shotgun (WGS) entry which is preliminary data.</text>
</comment>
<organism evidence="2 3">
    <name type="scientific">Actinomadura craniellae</name>
    <dbReference type="NCBI Taxonomy" id="2231787"/>
    <lineage>
        <taxon>Bacteria</taxon>
        <taxon>Bacillati</taxon>
        <taxon>Actinomycetota</taxon>
        <taxon>Actinomycetes</taxon>
        <taxon>Streptosporangiales</taxon>
        <taxon>Thermomonosporaceae</taxon>
        <taxon>Actinomadura</taxon>
    </lineage>
</organism>
<feature type="region of interest" description="Disordered" evidence="1">
    <location>
        <begin position="152"/>
        <end position="182"/>
    </location>
</feature>
<proteinExistence type="predicted"/>
<name>A0A365GXT0_9ACTN</name>
<reference evidence="2 3" key="1">
    <citation type="submission" date="2018-06" db="EMBL/GenBank/DDBJ databases">
        <title>Actinomadura craniellae sp. nov. isolated from marine sponge Craniella sp.</title>
        <authorList>
            <person name="Li L."/>
            <person name="Xu Q.H."/>
            <person name="Lin H.W."/>
            <person name="Lu Y.H."/>
        </authorList>
    </citation>
    <scope>NUCLEOTIDE SEQUENCE [LARGE SCALE GENOMIC DNA]</scope>
    <source>
        <strain evidence="2 3">LHW63021</strain>
    </source>
</reference>